<accession>A0ABT4A9N6</accession>
<dbReference type="SUPFAM" id="SSF48452">
    <property type="entry name" value="TPR-like"/>
    <property type="match status" value="1"/>
</dbReference>
<feature type="region of interest" description="Disordered" evidence="7">
    <location>
        <begin position="279"/>
        <end position="369"/>
    </location>
</feature>
<dbReference type="InterPro" id="IPR029063">
    <property type="entry name" value="SAM-dependent_MTases_sf"/>
</dbReference>
<organism evidence="9 10">
    <name type="scientific">Archangium lansingense</name>
    <dbReference type="NCBI Taxonomy" id="2995310"/>
    <lineage>
        <taxon>Bacteria</taxon>
        <taxon>Pseudomonadati</taxon>
        <taxon>Myxococcota</taxon>
        <taxon>Myxococcia</taxon>
        <taxon>Myxococcales</taxon>
        <taxon>Cystobacterineae</taxon>
        <taxon>Archangiaceae</taxon>
        <taxon>Archangium</taxon>
    </lineage>
</organism>
<dbReference type="InterPro" id="IPR050903">
    <property type="entry name" value="Bact_Chemotaxis_MeTrfase"/>
</dbReference>
<dbReference type="Pfam" id="PF01739">
    <property type="entry name" value="CheR"/>
    <property type="match status" value="1"/>
</dbReference>
<evidence type="ECO:0000256" key="7">
    <source>
        <dbReference type="SAM" id="MobiDB-lite"/>
    </source>
</evidence>
<keyword evidence="6" id="KW-0802">TPR repeat</keyword>
<dbReference type="SUPFAM" id="SSF53335">
    <property type="entry name" value="S-adenosyl-L-methionine-dependent methyltransferases"/>
    <property type="match status" value="1"/>
</dbReference>
<keyword evidence="5" id="KW-0949">S-adenosyl-L-methionine</keyword>
<evidence type="ECO:0000256" key="2">
    <source>
        <dbReference type="ARBA" id="ARBA00012534"/>
    </source>
</evidence>
<dbReference type="Pfam" id="PF13432">
    <property type="entry name" value="TPR_16"/>
    <property type="match status" value="1"/>
</dbReference>
<evidence type="ECO:0000256" key="1">
    <source>
        <dbReference type="ARBA" id="ARBA00001541"/>
    </source>
</evidence>
<keyword evidence="10" id="KW-1185">Reference proteome</keyword>
<dbReference type="InterPro" id="IPR019734">
    <property type="entry name" value="TPR_rpt"/>
</dbReference>
<dbReference type="InterPro" id="IPR036804">
    <property type="entry name" value="CheR_N_sf"/>
</dbReference>
<evidence type="ECO:0000313" key="10">
    <source>
        <dbReference type="Proteomes" id="UP001207654"/>
    </source>
</evidence>
<feature type="domain" description="CheR-type methyltransferase" evidence="8">
    <location>
        <begin position="1"/>
        <end position="274"/>
    </location>
</feature>
<dbReference type="PANTHER" id="PTHR24422">
    <property type="entry name" value="CHEMOTAXIS PROTEIN METHYLTRANSFERASE"/>
    <property type="match status" value="1"/>
</dbReference>
<name>A0ABT4A9N6_9BACT</name>
<dbReference type="PRINTS" id="PR00996">
    <property type="entry name" value="CHERMTFRASE"/>
</dbReference>
<evidence type="ECO:0000313" key="9">
    <source>
        <dbReference type="EMBL" id="MCY1077679.1"/>
    </source>
</evidence>
<dbReference type="SMART" id="SM00138">
    <property type="entry name" value="MeTrc"/>
    <property type="match status" value="1"/>
</dbReference>
<keyword evidence="3" id="KW-0489">Methyltransferase</keyword>
<keyword evidence="4" id="KW-0808">Transferase</keyword>
<dbReference type="Proteomes" id="UP001207654">
    <property type="component" value="Unassembled WGS sequence"/>
</dbReference>
<gene>
    <name evidence="9" type="ORF">OV287_24725</name>
</gene>
<dbReference type="InterPro" id="IPR000780">
    <property type="entry name" value="CheR_MeTrfase"/>
</dbReference>
<dbReference type="Gene3D" id="1.25.40.10">
    <property type="entry name" value="Tetratricopeptide repeat domain"/>
    <property type="match status" value="1"/>
</dbReference>
<evidence type="ECO:0000256" key="5">
    <source>
        <dbReference type="ARBA" id="ARBA00022691"/>
    </source>
</evidence>
<evidence type="ECO:0000259" key="8">
    <source>
        <dbReference type="PROSITE" id="PS50123"/>
    </source>
</evidence>
<evidence type="ECO:0000256" key="6">
    <source>
        <dbReference type="PROSITE-ProRule" id="PRU00339"/>
    </source>
</evidence>
<proteinExistence type="predicted"/>
<dbReference type="PANTHER" id="PTHR24422:SF19">
    <property type="entry name" value="CHEMOTAXIS PROTEIN METHYLTRANSFERASE"/>
    <property type="match status" value="1"/>
</dbReference>
<feature type="repeat" description="TPR" evidence="6">
    <location>
        <begin position="414"/>
        <end position="447"/>
    </location>
</feature>
<dbReference type="RefSeq" id="WP_267536496.1">
    <property type="nucleotide sequence ID" value="NZ_JAPNKA010000001.1"/>
</dbReference>
<dbReference type="InterPro" id="IPR022642">
    <property type="entry name" value="CheR_C"/>
</dbReference>
<dbReference type="Pfam" id="PF14559">
    <property type="entry name" value="TPR_19"/>
    <property type="match status" value="1"/>
</dbReference>
<evidence type="ECO:0000256" key="3">
    <source>
        <dbReference type="ARBA" id="ARBA00022603"/>
    </source>
</evidence>
<dbReference type="SUPFAM" id="SSF47757">
    <property type="entry name" value="Chemotaxis receptor methyltransferase CheR, N-terminal domain"/>
    <property type="match status" value="1"/>
</dbReference>
<protein>
    <recommendedName>
        <fullName evidence="2">protein-glutamate O-methyltransferase</fullName>
        <ecNumber evidence="2">2.1.1.80</ecNumber>
    </recommendedName>
</protein>
<reference evidence="9 10" key="1">
    <citation type="submission" date="2022-11" db="EMBL/GenBank/DDBJ databases">
        <title>Minimal conservation of predation-associated metabolite biosynthetic gene clusters underscores biosynthetic potential of Myxococcota including descriptions for ten novel species: Archangium lansinium sp. nov., Myxococcus landrumus sp. nov., Nannocystis bai.</title>
        <authorList>
            <person name="Ahearne A."/>
            <person name="Stevens C."/>
            <person name="Phillips K."/>
        </authorList>
    </citation>
    <scope>NUCLEOTIDE SEQUENCE [LARGE SCALE GENOMIC DNA]</scope>
    <source>
        <strain evidence="9 10">MIWBW</strain>
    </source>
</reference>
<dbReference type="PROSITE" id="PS50123">
    <property type="entry name" value="CHER"/>
    <property type="match status" value="1"/>
</dbReference>
<sequence>MLTVTSKALQQLSSLLLERAGLKITPDGYHSLRLALSTRMPAVGIVNAEEYVRMLRTAEDELRSLLPLVTVGHTEFFRDPKQFRALESRILPDALWRARRENRRISIWSAGCATGEEPYSLAMVLAEQGALPIEVDLWATDLNLAAVEAARQGRFSGRRVAGMQSDRRTRFFRPVDDGYEIVSSLKDYVRFDGQNLAVPVFEKVKPESLDLILCRNVIIYFDLPTIRALMDRFLAALRPGALLLLGYSESLFKVYDRFEMVEVEGAFVYRRPVKPLAPRTSITAGGTRHTVSTPSVLPSTRALKTTLDASTKVPAVSSGGSAPRRTVELPTAKGPEASQVANPSASESPRKSLEVSAVGSEGSRPRTTGELPAWSLMLSPGERLNAAVRMIERGDFVSAVSTVEQLLTDEPGHLDALLTVGNLYSLTGRIVDAREAFAQAINREPLCVEARVFGGLAELQAGELAEARTELGKALFLEPSLAIGHYLMAQVHERLKEPEAARRHYRNAISQLRFPQRPLAGHYPELPDSAEAISRAARYALAALEEGPLL</sequence>
<dbReference type="PROSITE" id="PS50005">
    <property type="entry name" value="TPR"/>
    <property type="match status" value="1"/>
</dbReference>
<dbReference type="SMART" id="SM00028">
    <property type="entry name" value="TPR"/>
    <property type="match status" value="3"/>
</dbReference>
<comment type="catalytic activity">
    <reaction evidence="1">
        <text>L-glutamyl-[protein] + S-adenosyl-L-methionine = [protein]-L-glutamate 5-O-methyl ester + S-adenosyl-L-homocysteine</text>
        <dbReference type="Rhea" id="RHEA:24452"/>
        <dbReference type="Rhea" id="RHEA-COMP:10208"/>
        <dbReference type="Rhea" id="RHEA-COMP:10311"/>
        <dbReference type="ChEBI" id="CHEBI:29973"/>
        <dbReference type="ChEBI" id="CHEBI:57856"/>
        <dbReference type="ChEBI" id="CHEBI:59789"/>
        <dbReference type="ChEBI" id="CHEBI:82795"/>
        <dbReference type="EC" id="2.1.1.80"/>
    </reaction>
</comment>
<dbReference type="Gene3D" id="3.40.50.150">
    <property type="entry name" value="Vaccinia Virus protein VP39"/>
    <property type="match status" value="1"/>
</dbReference>
<dbReference type="EMBL" id="JAPNKA010000001">
    <property type="protein sequence ID" value="MCY1077679.1"/>
    <property type="molecule type" value="Genomic_DNA"/>
</dbReference>
<dbReference type="EC" id="2.1.1.80" evidence="2"/>
<feature type="compositionally biased region" description="Polar residues" evidence="7">
    <location>
        <begin position="280"/>
        <end position="298"/>
    </location>
</feature>
<dbReference type="Gene3D" id="1.10.155.10">
    <property type="entry name" value="Chemotaxis receptor methyltransferase CheR, N-terminal domain"/>
    <property type="match status" value="1"/>
</dbReference>
<evidence type="ECO:0000256" key="4">
    <source>
        <dbReference type="ARBA" id="ARBA00022679"/>
    </source>
</evidence>
<comment type="caution">
    <text evidence="9">The sequence shown here is derived from an EMBL/GenBank/DDBJ whole genome shotgun (WGS) entry which is preliminary data.</text>
</comment>
<dbReference type="InterPro" id="IPR011990">
    <property type="entry name" value="TPR-like_helical_dom_sf"/>
</dbReference>